<dbReference type="EMBL" id="MCAQ01000027">
    <property type="protein sequence ID" value="RKF32537.1"/>
    <property type="molecule type" value="Genomic_DNA"/>
</dbReference>
<sequence length="246" mass="28258">MNLLLKRAFLLLYLVTVGLLLKAQSVMDPTDMVDFTKLKLPPLETLYQNAKQSPGVEMYEAKMEAQANQLITEKRSWLKYFRVGGSWQYGNIAINSAFTNEYTPLFYQSSGVTQSSYYGTAGVNIPLDDLFDRGNKIKRQKMEQRFTQLELDKWLDEQRIRIVNSYTKVKTALSTLKKKIEDYNIALANYKMTENEFKSGNANISDLNTAKKLETEAYEILKTNESIITNEILTLEILSKTKIISQ</sequence>
<organism evidence="1 2">
    <name type="scientific">Sphingobacterium siyangense</name>
    <dbReference type="NCBI Taxonomy" id="459529"/>
    <lineage>
        <taxon>Bacteria</taxon>
        <taxon>Pseudomonadati</taxon>
        <taxon>Bacteroidota</taxon>
        <taxon>Sphingobacteriia</taxon>
        <taxon>Sphingobacteriales</taxon>
        <taxon>Sphingobacteriaceae</taxon>
        <taxon>Sphingobacterium</taxon>
    </lineage>
</organism>
<dbReference type="GeneID" id="88828628"/>
<evidence type="ECO:0008006" key="3">
    <source>
        <dbReference type="Google" id="ProtNLM"/>
    </source>
</evidence>
<dbReference type="Proteomes" id="UP000286402">
    <property type="component" value="Unassembled WGS sequence"/>
</dbReference>
<dbReference type="RefSeq" id="WP_075990665.1">
    <property type="nucleotide sequence ID" value="NZ_CP080574.1"/>
</dbReference>
<dbReference type="AlphaFoldDB" id="A0A420FHY9"/>
<dbReference type="Gene3D" id="1.20.1600.10">
    <property type="entry name" value="Outer membrane efflux proteins (OEP)"/>
    <property type="match status" value="1"/>
</dbReference>
<comment type="caution">
    <text evidence="1">The sequence shown here is derived from an EMBL/GenBank/DDBJ whole genome shotgun (WGS) entry which is preliminary data.</text>
</comment>
<gene>
    <name evidence="1" type="ORF">BCY89_15305</name>
</gene>
<protein>
    <recommendedName>
        <fullName evidence="3">Outer membrane efflux protein</fullName>
    </recommendedName>
</protein>
<keyword evidence="2" id="KW-1185">Reference proteome</keyword>
<name>A0A420FHY9_9SPHI</name>
<dbReference type="GO" id="GO:0015562">
    <property type="term" value="F:efflux transmembrane transporter activity"/>
    <property type="evidence" value="ECO:0007669"/>
    <property type="project" value="InterPro"/>
</dbReference>
<reference evidence="1 2" key="1">
    <citation type="submission" date="2016-07" db="EMBL/GenBank/DDBJ databases">
        <title>Genome analysis of Sphingobacterium siyangense T12B17.</title>
        <authorList>
            <person name="Xu D."/>
            <person name="Su Y."/>
            <person name="Zheng S."/>
        </authorList>
    </citation>
    <scope>NUCLEOTIDE SEQUENCE [LARGE SCALE GENOMIC DNA]</scope>
    <source>
        <strain evidence="1 2">T12B17</strain>
    </source>
</reference>
<dbReference type="SUPFAM" id="SSF56954">
    <property type="entry name" value="Outer membrane efflux proteins (OEP)"/>
    <property type="match status" value="1"/>
</dbReference>
<proteinExistence type="predicted"/>
<evidence type="ECO:0000313" key="1">
    <source>
        <dbReference type="EMBL" id="RKF32537.1"/>
    </source>
</evidence>
<accession>A0A420FHY9</accession>
<evidence type="ECO:0000313" key="2">
    <source>
        <dbReference type="Proteomes" id="UP000286402"/>
    </source>
</evidence>